<evidence type="ECO:0000313" key="2">
    <source>
        <dbReference type="Proteomes" id="UP000722336"/>
    </source>
</evidence>
<proteinExistence type="predicted"/>
<dbReference type="RefSeq" id="WP_218443827.1">
    <property type="nucleotide sequence ID" value="NZ_JAGSPA010000001.1"/>
</dbReference>
<keyword evidence="2" id="KW-1185">Reference proteome</keyword>
<dbReference type="Pfam" id="PF07704">
    <property type="entry name" value="PSK_trans_fac"/>
    <property type="match status" value="1"/>
</dbReference>
<protein>
    <submittedName>
        <fullName evidence="1">Type II toxin-antitoxin system VapB family antitoxin</fullName>
    </submittedName>
</protein>
<sequence>MALNIKNRETEALIRELAAHTGESISLAMKRAATERLNRVKNSEDATNKRRDLLAMVLSWPDPPKGLTREQIDAEMYDEYGLPR</sequence>
<name>A0ABS6SAR8_9SPHN</name>
<dbReference type="InterPro" id="IPR011660">
    <property type="entry name" value="VapB-like"/>
</dbReference>
<organism evidence="1 2">
    <name type="scientific">Pacificimonas pallii</name>
    <dbReference type="NCBI Taxonomy" id="2827236"/>
    <lineage>
        <taxon>Bacteria</taxon>
        <taxon>Pseudomonadati</taxon>
        <taxon>Pseudomonadota</taxon>
        <taxon>Alphaproteobacteria</taxon>
        <taxon>Sphingomonadales</taxon>
        <taxon>Sphingosinicellaceae</taxon>
        <taxon>Pacificimonas</taxon>
    </lineage>
</organism>
<gene>
    <name evidence="1" type="ORF">KCG44_01735</name>
</gene>
<evidence type="ECO:0000313" key="1">
    <source>
        <dbReference type="EMBL" id="MBV7255500.1"/>
    </source>
</evidence>
<accession>A0ABS6SAR8</accession>
<comment type="caution">
    <text evidence="1">The sequence shown here is derived from an EMBL/GenBank/DDBJ whole genome shotgun (WGS) entry which is preliminary data.</text>
</comment>
<reference evidence="1 2" key="1">
    <citation type="submission" date="2021-04" db="EMBL/GenBank/DDBJ databases">
        <authorList>
            <person name="Pira H."/>
            <person name="Risdian C."/>
            <person name="Wink J."/>
        </authorList>
    </citation>
    <scope>NUCLEOTIDE SEQUENCE [LARGE SCALE GENOMIC DNA]</scope>
    <source>
        <strain evidence="1 2">WHA3</strain>
    </source>
</reference>
<dbReference type="EMBL" id="JAGSPA010000001">
    <property type="protein sequence ID" value="MBV7255500.1"/>
    <property type="molecule type" value="Genomic_DNA"/>
</dbReference>
<dbReference type="Proteomes" id="UP000722336">
    <property type="component" value="Unassembled WGS sequence"/>
</dbReference>